<dbReference type="Pfam" id="PF23277">
    <property type="entry name" value="Ig_Dlec1_1"/>
    <property type="match status" value="1"/>
</dbReference>
<dbReference type="InterPro" id="IPR056310">
    <property type="entry name" value="Ig-CFAP74_4th"/>
</dbReference>
<sequence length="4506" mass="507960">MDIDRTRKPSDYIKARQSGKYCVFATNDSVPPEVIALVDDTENIIQNCQVPFEKPLFQPEPSSIRLEYFSPFKCYELLVSFRNIDKVPRRLRVEQSASPYFSIQAWNSKSFQSEKVAPGMEIAYIVKFNPEENVDYSLNLVCVTERERFIVPIRAIGARGADVVNVGILDFPDQVVFEEVPVRKTSQKALLVRNIGEGPAKFELSAEAPFTVTPERGCLQSGESTQILFDFYPRQIGSYSSKLLVKYDTEDQMMVELLGTAENMNIRLDKNHVKVESSISVTTTKTVRIMNRSDLMVKFSWKKCANEIEEEHLKIKRNLELYKEEQLEIENIKQKKVDILDLSVVKQKYKNESRLLNDMTFEFKNSSFAISPMEGIIWPNSSVEAKIHYRASLVGEHSAFAYCEIEGRETRLPLQLRGRSYGPKVKFSYTKFNIGEIFINTPHKYEILLENHGNISTKFSLQESSSIFGPKFSFTPSDGVIGVGEQVLIIVDFNPDILGSFKEDFLWEIDGGSFPLNVCFDGSVIGPTFHFDVEKLIIPRASLGFLKLYEFNLINTSSIPMNYSLELSGFAEEDEHDIEIVPSEGVINEESSTKLEVRFLPRKLQKYEGSIVVNVANVGNNLLTLPIEADCIIAIQKPLISLENCFLDYPYTESIVLENDSEYWASFEMEERDSSRNLVYHYTFDTPKGTIPPKSNFVVQMTVTIHRLGPINFPIFVSILGAKDEHLSLEVSANGTGPVTNISSNELIWGKIPVLNSHYQELVLENTSPVSAEFNCTTVGESPVFKVEPSYGIVAPGEKVIFTVSTFLDDTVKFTEVLRIAITSGTVHEILLSAKGQGSTIVFDEKLKNVNFGDVFSNRECSTDFTVYNKGRRTQHLSWVHLPTKDPQILSTQIFEVIPSRFTLKPGTYQVIFIKGYSNVAAKINDKLVCQTNTDKDPSRKLLIESNISVNFINPIVQMNPTHIKFNSTHTSDDGFQMLEQPLNLRNTTSLPLTVSFKCPPEFKLNTEHLPKILEPNQNYTVHVYFDPAHNLSRISSKGSGKLQISYREHPQKDYVDLTSEVYFPNLYFGSNALKFGCIPNDVEQRKTFMITNTSTLPVIYHWYFLEEPGKDLNTISQAFDIQPVSGALQPGNSEEVSVYFYGSPNEKIAVNAMCDVAGGPKYELLLEGESSLISYQLDKQLIDFGSQSYQTISSDEIVLHNNGLVDFDFKVIFLPKSQITGKIMLTPSFGRINSKCKEKISIKFCPCIPEDVKDSFYIQIANFEPVEIVVTAQSYFPRISFDIPRADDELFSSITANLQKPPLKEDYLHEADRQLLKAKTSKQLEQLEIQQLEKIAEIGAKQSYSGSSILYYKELSSKLTKDVRSNSVLDVSDVILCEYVCDLGTVVKHSTTKRSFWISNSGNCAVSFSLSKAVLQNTGFTVEPEKVKNLPPNEKLEISVLYSARYDEPECHVQLPILIIGGPTIMINFKVGIAVPELKISEDDLVDFGELLCGYRKSLRLKLENVTAVPCEWNSNLHDLEIPSKKLKQMIATGNQYFDTVPTSGVLNPYEKTTILFRFFPSEDRMFDIQFPIKISLNPKLHFVRVLAKSVKPQIEFDPPNVIAGPILPYGEGSEYKVTLSNPTSHPIELYSIDFDSQYKQEEELLRQLEGYENGMLYYPPRDFNSSFFEYLVENQKKRSKLETSNLDDAKSVGQLENSGLEQKIPTQAPSNSSAVDSSINTDLSSSILIHGPPLSGRSTQAKRIAQFYNKVYLRIDDVVENSSAYLDVVKSDESKSTTKSEIQTLKAWEDARNMLSEELVCDLIRQRILKDESTTLKGFVIDGLETRYCSNIPLMLKTIHRSLLDKGRKLVIFHLILDYYKIRERENNLQNLLIEKELALLRINELPEDEYDTLGSTEKEQYDQAMQKYKRRLKEIEEKRHRERRHQEEELASRLGERKTADDQKNKARRTGHSRNPTLDKQDKPISNPPKSEKNQKKPTSPKPTRKITDKYEKHSDKENRHADRNYDKESFEDNLSEESFINELTYKRVELYANTLEASLAVLKEGKDVDKLNSTSKVVIPPATTDKKLKVQKGGIQNEAPAILPILDSESHNGEDTNTSELHELHVNNMDEECVLKAMSEFIPNIPIEDESLHQPKYNIESFVEQILKMPQEREKQNTQKVFGIYQYVPQFESEVESHNAEGVVVTNVAMAKPNLERVELSKKKVPAKISDEKGLEHEEEIEKELVPQSRWILQGGERKDIIIRFSPTEPGKFDFQLKFESVGIPGNFALPCSGVCQHSSIVTDFRKIFGKYRKAKEEKAIAHGEYISSTNTYEFGPLLQNKPREKYLEKFPENKAAFNFINPTNSEIKILFSLKNDVKSDVFFFDPQSISLMPGKSQTVNVWAYPRTAVYIEDLFIVSIKDNPEPYTFKVSCVGVKPELEVDKKALNFDKLLLGRIEKREIKIRNPTLLPVAWRFAGIDSLGDEFSISPTEGQIDSLQEITVIAEFKALKSLMIKKVLKLEISDPDKIGGLVQEIPILVTAEAYDISMDVHFPKGFEGGLDFGTLKVSEDGKQLVTLKNKGKYEVGFRFLFDSSQFIDLLTITPSQGIIQPSEKPFFVQIIFKTASEISLKEYPVLKCIVFEPATGEVTASIPVRVTGRAVFSKFLVTPVRDLNFGALVHGTKSTKQFIIENVGEFDFKYSIFKTIARVVDPSDGKRLSAKPNGRSKGVSPPPAAKPVTNKKEVVKQTDTINFGAFTVFPTGGVVPAGTKQPITVDFHSEVAGSFEETIGIDVSDRSPLDYNDGMEYQLIGESCIPGINTTDFASIFEEQSVCKRLELFKSQNCVYGEEDRAFYYGAYLAGQQVQVHFKISNPFKVSCEVSCVTKPRGKSKTEAIDFAFDVEPKKLVIPSHEHRYVAVSFHPTSIQSYSGVFEATVENVTEGKNKFLSFELRGEGTLPRVVIEKPTLKSKTGAVFLKFKRLLVGTSQTLPLVIKNDGIIPASFKLEWMYKDNEDFYCTGLNNYQTLKPQESRSIDFKCQPSSVRKLEGELKMKVSDNNFEDTTIQISGEGYLDDLTLEGFNEEFENELNFFDCAIGEVRNQTFKLKNHSNEWLKATFPDLSEFTFTPAACHIRPKGGEREITVSFNPRQPVDLQHVPYTIKVTKIRLHNPVTEADWDDRMVSVKWVHTDQYGSKVSVPKKVAESVTEPHYDTIGPSSEYHMQITGFADYSIYECDLNVIHFKSTLMFQSRVFRFPLKNNGKVSLKFNFEIVDDASGIENPDSPFSITPAHGKIPPGEMLMIAVRFSPLDVGEYKSVINCKIGNLSKEQKQIQINVDGYSLRPFCHFELEDTDPLVLESRTPERSIQNGVPITLEPNTKVIEFYSCGVKVKSTKKFYIVNPTAKSYEFVWKLESSEESKAFKCLTPKGIVAPGKKSEVIFDFYSETLETKESLWSFSLPEHGIRIPFLLIGSALEPNVYINHSGVNFKSVLVGRHVKEVVKLVNEEQVPFNFTFNDTSVETGAKGVPVLRFQPMHGTIPAQSETEIEILYAPPSEKLYNFNLVCNIRKKPTPVTINVKGEGYKIHDTLQVELADGSIFELDSDENAENNIDFGMVQINEKRIKRVYIINSGKFNFDFSWVFSKKVGVISVHPEIGTVLKGERMYCEIEFLPTQPISLKDLKLTCQILNGRTYTINVQGTGSKPLVKVNPSAIDFGTQFVYHSGMNPTTVAVEITNNDVTEMTCDVVGPDVPWLELQRGLFSLNPGEIKNIYVTFYPREGTLYQDIIKLEINGLSTLEIPVTGEGSELRIEADIQNVNFGALRIGNSVVKSVKILNKSKIPTAFALGPIATLSNLQGIGLHFSHTGEILLRPKSSVTIDMKFHPHHRIKAFCEEIFVEIAGNSKPLFMVSGACQGIEVELENDTLPFGAVVQKSFTTRRIQLQNVGDIGTKFSWDVQKFYPDFSISPSEGYISPGMDIPLEITFHPNELNLDIRAENIPCKIEGSAPLYLTLSGMCIQQPPQTDVLKFLTPVRTPEVKSITLANKTSTAWHIRPIIENSYWSGPEIIEVDPSQSKTYDITFNPQETLGSGEGGRHEGSIFFPMPDGTGQLYKLSGVADKVLPSGNINREIPCKTSFTETLSISNWLRRSQRFKVITEFVKPDPSVVFKGYEYVDLSPQLTKDYKFTFYSYREGVTTFKVIFKNETTQEYIFYNINYKSTPPGVISTLEITTPIRQLQTREIVVSNPLPAPVVFTGSCNNSEITLPHTFTIQPKSDTPVVVEFLPLQPKETLSRVVLNSNELGTYQYDLKLNALPAGMERSMHFKVGLGGLQVQTFRFMSYCKAKTDYVCKLESPEFFVEKSISAPAATNGGVEISVDITYEPSRLGDTRTQLIISSPAGGDYVCPLFGHCTAPKPQGPILIRPGVASVLPFKNVFSTTATFNCVVDNPAFQIKATETIAPKKTISFSIGYKVPGTNEKEKPGEKNAVSNTAIAKNVITSKTGKLIITNPNTNISWLYYLKYSS</sequence>
<keyword evidence="6" id="KW-0175">Coiled coil</keyword>
<organism evidence="11 12">
    <name type="scientific">Boothiomyces macroporosus</name>
    <dbReference type="NCBI Taxonomy" id="261099"/>
    <lineage>
        <taxon>Eukaryota</taxon>
        <taxon>Fungi</taxon>
        <taxon>Fungi incertae sedis</taxon>
        <taxon>Chytridiomycota</taxon>
        <taxon>Chytridiomycota incertae sedis</taxon>
        <taxon>Chytridiomycetes</taxon>
        <taxon>Rhizophydiales</taxon>
        <taxon>Terramycetaceae</taxon>
        <taxon>Boothiomyces</taxon>
    </lineage>
</organism>
<feature type="region of interest" description="Disordered" evidence="7">
    <location>
        <begin position="1920"/>
        <end position="2014"/>
    </location>
</feature>
<evidence type="ECO:0000259" key="9">
    <source>
        <dbReference type="Pfam" id="PF23277"/>
    </source>
</evidence>
<evidence type="ECO:0000256" key="6">
    <source>
        <dbReference type="SAM" id="Coils"/>
    </source>
</evidence>
<gene>
    <name evidence="11" type="ORF">HK103_007357</name>
</gene>
<evidence type="ECO:0000256" key="5">
    <source>
        <dbReference type="ARBA" id="ARBA00023273"/>
    </source>
</evidence>
<feature type="domain" description="Deleted in lung and esophageal cancer protein 1 Ig-like" evidence="9">
    <location>
        <begin position="57"/>
        <end position="143"/>
    </location>
</feature>
<evidence type="ECO:0000259" key="10">
    <source>
        <dbReference type="Pfam" id="PF24798"/>
    </source>
</evidence>
<dbReference type="Pfam" id="PF24798">
    <property type="entry name" value="Ig-CFAP74_4th"/>
    <property type="match status" value="1"/>
</dbReference>
<evidence type="ECO:0000256" key="7">
    <source>
        <dbReference type="SAM" id="MobiDB-lite"/>
    </source>
</evidence>
<evidence type="ECO:0000259" key="8">
    <source>
        <dbReference type="Pfam" id="PF22544"/>
    </source>
</evidence>
<evidence type="ECO:0000256" key="3">
    <source>
        <dbReference type="ARBA" id="ARBA00022490"/>
    </source>
</evidence>
<feature type="domain" description="CFAP74 fourth Ig-like" evidence="10">
    <location>
        <begin position="3591"/>
        <end position="3684"/>
    </location>
</feature>
<dbReference type="EMBL" id="JADGKB010000009">
    <property type="protein sequence ID" value="KAJ3260794.1"/>
    <property type="molecule type" value="Genomic_DNA"/>
</dbReference>
<dbReference type="InterPro" id="IPR033305">
    <property type="entry name" value="Hydin-like"/>
</dbReference>
<feature type="compositionally biased region" description="Basic and acidic residues" evidence="7">
    <location>
        <begin position="1989"/>
        <end position="2014"/>
    </location>
</feature>
<feature type="coiled-coil region" evidence="6">
    <location>
        <begin position="305"/>
        <end position="335"/>
    </location>
</feature>
<evidence type="ECO:0000313" key="11">
    <source>
        <dbReference type="EMBL" id="KAJ3260794.1"/>
    </source>
</evidence>
<feature type="domain" description="HYDIN/VesB/CFA65-like Ig-like" evidence="8">
    <location>
        <begin position="168"/>
        <end position="254"/>
    </location>
</feature>
<proteinExistence type="predicted"/>
<dbReference type="InterPro" id="IPR053879">
    <property type="entry name" value="HYDIN_VesB_CFA65-like_Ig"/>
</dbReference>
<comment type="subcellular location">
    <subcellularLocation>
        <location evidence="1">Cell projection</location>
        <location evidence="1">Cilium</location>
    </subcellularLocation>
    <subcellularLocation>
        <location evidence="2">Cytoplasm</location>
    </subcellularLocation>
</comment>
<dbReference type="PANTHER" id="PTHR23053">
    <property type="entry name" value="DLEC1 DELETED IN LUNG AND ESOPHAGEAL CANCER 1"/>
    <property type="match status" value="1"/>
</dbReference>
<evidence type="ECO:0000256" key="4">
    <source>
        <dbReference type="ARBA" id="ARBA00023069"/>
    </source>
</evidence>
<keyword evidence="5" id="KW-0966">Cell projection</keyword>
<dbReference type="InterPro" id="IPR027417">
    <property type="entry name" value="P-loop_NTPase"/>
</dbReference>
<feature type="domain" description="HYDIN/VesB/CFA65-like Ig-like" evidence="8">
    <location>
        <begin position="3239"/>
        <end position="3318"/>
    </location>
</feature>
<accession>A0AAD5Y5M4</accession>
<feature type="region of interest" description="Disordered" evidence="7">
    <location>
        <begin position="2699"/>
        <end position="2726"/>
    </location>
</feature>
<dbReference type="GO" id="GO:1904158">
    <property type="term" value="P:axonemal central apparatus assembly"/>
    <property type="evidence" value="ECO:0007669"/>
    <property type="project" value="TreeGrafter"/>
</dbReference>
<feature type="region of interest" description="Disordered" evidence="7">
    <location>
        <begin position="1700"/>
        <end position="1719"/>
    </location>
</feature>
<feature type="compositionally biased region" description="Basic and acidic residues" evidence="7">
    <location>
        <begin position="1920"/>
        <end position="1948"/>
    </location>
</feature>
<dbReference type="PANTHER" id="PTHR23053:SF0">
    <property type="entry name" value="HYDROCEPHALUS-INDUCING PROTEIN HOMOLOG"/>
    <property type="match status" value="1"/>
</dbReference>
<keyword evidence="4" id="KW-0969">Cilium</keyword>
<dbReference type="SUPFAM" id="SSF52540">
    <property type="entry name" value="P-loop containing nucleoside triphosphate hydrolases"/>
    <property type="match status" value="1"/>
</dbReference>
<dbReference type="Proteomes" id="UP001210925">
    <property type="component" value="Unassembled WGS sequence"/>
</dbReference>
<comment type="caution">
    <text evidence="11">The sequence shown here is derived from an EMBL/GenBank/DDBJ whole genome shotgun (WGS) entry which is preliminary data.</text>
</comment>
<keyword evidence="12" id="KW-1185">Reference proteome</keyword>
<feature type="domain" description="HYDIN/VesB/CFA65-like Ig-like" evidence="8">
    <location>
        <begin position="3901"/>
        <end position="3997"/>
    </location>
</feature>
<dbReference type="GO" id="GO:0003341">
    <property type="term" value="P:cilium movement"/>
    <property type="evidence" value="ECO:0007669"/>
    <property type="project" value="TreeGrafter"/>
</dbReference>
<name>A0AAD5Y5M4_9FUNG</name>
<dbReference type="GO" id="GO:0005930">
    <property type="term" value="C:axoneme"/>
    <property type="evidence" value="ECO:0007669"/>
    <property type="project" value="TreeGrafter"/>
</dbReference>
<dbReference type="Pfam" id="PF22544">
    <property type="entry name" value="HYDIN_VesB_CFA65-like_Ig"/>
    <property type="match status" value="4"/>
</dbReference>
<reference evidence="11" key="1">
    <citation type="submission" date="2020-05" db="EMBL/GenBank/DDBJ databases">
        <title>Phylogenomic resolution of chytrid fungi.</title>
        <authorList>
            <person name="Stajich J.E."/>
            <person name="Amses K."/>
            <person name="Simmons R."/>
            <person name="Seto K."/>
            <person name="Myers J."/>
            <person name="Bonds A."/>
            <person name="Quandt C.A."/>
            <person name="Barry K."/>
            <person name="Liu P."/>
            <person name="Grigoriev I."/>
            <person name="Longcore J.E."/>
            <person name="James T.Y."/>
        </authorList>
    </citation>
    <scope>NUCLEOTIDE SEQUENCE</scope>
    <source>
        <strain evidence="11">PLAUS21</strain>
    </source>
</reference>
<dbReference type="InterPro" id="IPR013783">
    <property type="entry name" value="Ig-like_fold"/>
</dbReference>
<evidence type="ECO:0000256" key="1">
    <source>
        <dbReference type="ARBA" id="ARBA00004138"/>
    </source>
</evidence>
<feature type="domain" description="HYDIN/VesB/CFA65-like Ig-like" evidence="8">
    <location>
        <begin position="423"/>
        <end position="511"/>
    </location>
</feature>
<evidence type="ECO:0000313" key="12">
    <source>
        <dbReference type="Proteomes" id="UP001210925"/>
    </source>
</evidence>
<evidence type="ECO:0000256" key="2">
    <source>
        <dbReference type="ARBA" id="ARBA00004496"/>
    </source>
</evidence>
<keyword evidence="3" id="KW-0963">Cytoplasm</keyword>
<protein>
    <submittedName>
        <fullName evidence="11">Uncharacterized protein</fullName>
    </submittedName>
</protein>
<dbReference type="InterPro" id="IPR059041">
    <property type="entry name" value="Ig_DLEC1_1"/>
</dbReference>
<dbReference type="Gene3D" id="2.60.40.10">
    <property type="entry name" value="Immunoglobulins"/>
    <property type="match status" value="26"/>
</dbReference>
<dbReference type="Gene3D" id="3.40.50.300">
    <property type="entry name" value="P-loop containing nucleotide triphosphate hydrolases"/>
    <property type="match status" value="1"/>
</dbReference>